<sequence>MAMRDIFLKRRDKESATAGNGAVAVIGNGERLAMLDAFESSDLAWFWSTDAEGRVNYLSPNAAERFGEDFQILGCPLTDLLETVAEDGVSSGERPLNFFLSSHTKIQDQVAKLLVGGTQEWWSLTGRPYFDQDHQFCGFRGSAKDISSQFQRQLDQTRLAQFDDLTGLANRHRMQTRLESILSAFRVSRRSCALIMLDLDKFKAVNDRLGHPAGDELLRQVAQRLRGILVSPAEIGRLGGDEFQVIIPDMDDRGLLGDLAKKIIQMLSQPYDLHGDRAVIGASVGIAISPYDGETPADLVKNADLALYASKGGGRGQYRFFASDLANAAQRQREIGEELRGALANDQLAMSYQPIVRGSDNTVVAFEALLRWEHPQLGAISPATFVPIAEELNLTARLGEWSLRRACQEAAAWPGDLRVTVNVTPQLFFSGMLVPAVEEALEASGLRANRLELEVSEGVFMGESSQVDKIFARLAKRGVRLTLDDFGKGYSSLAFLRRAPFEKIKIDQGFVRGCTRVDSSNAAIISAIVSLAKALDMETTAAGVEAMDELSTVLQQGATYIQGFIYSRPVPQEVVLEKLEGGDFVFQPVGPEHHRAERRTVLLRIGVYHENDRYEATLRNLSRTGALIEGLLDVPVGTDLVLDLGGGQLAVATVRRSQDATQGVEFETPLISDGANGLCTRHRVSPQQMAAAGFGQAAGGIAEGMGQGRRRFIQVDLSATSSRAA</sequence>
<dbReference type="PROSITE" id="PS50883">
    <property type="entry name" value="EAL"/>
    <property type="match status" value="1"/>
</dbReference>
<dbReference type="SMART" id="SM00267">
    <property type="entry name" value="GGDEF"/>
    <property type="match status" value="1"/>
</dbReference>
<dbReference type="SUPFAM" id="SSF55073">
    <property type="entry name" value="Nucleotide cyclase"/>
    <property type="match status" value="1"/>
</dbReference>
<dbReference type="Gene3D" id="3.30.70.270">
    <property type="match status" value="1"/>
</dbReference>
<evidence type="ECO:0000313" key="3">
    <source>
        <dbReference type="EMBL" id="MXO71555.1"/>
    </source>
</evidence>
<dbReference type="SUPFAM" id="SSF55785">
    <property type="entry name" value="PYP-like sensor domain (PAS domain)"/>
    <property type="match status" value="1"/>
</dbReference>
<dbReference type="PANTHER" id="PTHR44757:SF2">
    <property type="entry name" value="BIOFILM ARCHITECTURE MAINTENANCE PROTEIN MBAA"/>
    <property type="match status" value="1"/>
</dbReference>
<dbReference type="InterPro" id="IPR035965">
    <property type="entry name" value="PAS-like_dom_sf"/>
</dbReference>
<dbReference type="Pfam" id="PF07238">
    <property type="entry name" value="PilZ"/>
    <property type="match status" value="1"/>
</dbReference>
<evidence type="ECO:0000259" key="1">
    <source>
        <dbReference type="PROSITE" id="PS50883"/>
    </source>
</evidence>
<dbReference type="InterPro" id="IPR052155">
    <property type="entry name" value="Biofilm_reg_signaling"/>
</dbReference>
<dbReference type="Gene3D" id="3.30.450.20">
    <property type="entry name" value="PAS domain"/>
    <property type="match status" value="1"/>
</dbReference>
<dbReference type="Proteomes" id="UP000466966">
    <property type="component" value="Unassembled WGS sequence"/>
</dbReference>
<accession>A0A844YTA1</accession>
<dbReference type="Pfam" id="PF00563">
    <property type="entry name" value="EAL"/>
    <property type="match status" value="1"/>
</dbReference>
<proteinExistence type="predicted"/>
<dbReference type="GO" id="GO:0035438">
    <property type="term" value="F:cyclic-di-GMP binding"/>
    <property type="evidence" value="ECO:0007669"/>
    <property type="project" value="InterPro"/>
</dbReference>
<dbReference type="InterPro" id="IPR000160">
    <property type="entry name" value="GGDEF_dom"/>
</dbReference>
<dbReference type="Pfam" id="PF00990">
    <property type="entry name" value="GGDEF"/>
    <property type="match status" value="1"/>
</dbReference>
<dbReference type="PANTHER" id="PTHR44757">
    <property type="entry name" value="DIGUANYLATE CYCLASE DGCP"/>
    <property type="match status" value="1"/>
</dbReference>
<feature type="domain" description="GGDEF" evidence="2">
    <location>
        <begin position="190"/>
        <end position="323"/>
    </location>
</feature>
<organism evidence="3 4">
    <name type="scientific">Alteraurantiacibacter buctensis</name>
    <dbReference type="NCBI Taxonomy" id="1503981"/>
    <lineage>
        <taxon>Bacteria</taxon>
        <taxon>Pseudomonadati</taxon>
        <taxon>Pseudomonadota</taxon>
        <taxon>Alphaproteobacteria</taxon>
        <taxon>Sphingomonadales</taxon>
        <taxon>Erythrobacteraceae</taxon>
        <taxon>Alteraurantiacibacter</taxon>
    </lineage>
</organism>
<dbReference type="CDD" id="cd00130">
    <property type="entry name" value="PAS"/>
    <property type="match status" value="1"/>
</dbReference>
<dbReference type="CDD" id="cd01948">
    <property type="entry name" value="EAL"/>
    <property type="match status" value="1"/>
</dbReference>
<evidence type="ECO:0000259" key="2">
    <source>
        <dbReference type="PROSITE" id="PS50887"/>
    </source>
</evidence>
<dbReference type="CDD" id="cd01949">
    <property type="entry name" value="GGDEF"/>
    <property type="match status" value="1"/>
</dbReference>
<name>A0A844YTA1_9SPHN</name>
<dbReference type="SMART" id="SM00052">
    <property type="entry name" value="EAL"/>
    <property type="match status" value="1"/>
</dbReference>
<dbReference type="AlphaFoldDB" id="A0A844YTA1"/>
<reference evidence="3 4" key="1">
    <citation type="submission" date="2019-12" db="EMBL/GenBank/DDBJ databases">
        <title>Genomic-based taxomic classification of the family Erythrobacteraceae.</title>
        <authorList>
            <person name="Xu L."/>
        </authorList>
    </citation>
    <scope>NUCLEOTIDE SEQUENCE [LARGE SCALE GENOMIC DNA]</scope>
    <source>
        <strain evidence="3 4">M0322</strain>
    </source>
</reference>
<dbReference type="InterPro" id="IPR001633">
    <property type="entry name" value="EAL_dom"/>
</dbReference>
<dbReference type="InterPro" id="IPR029787">
    <property type="entry name" value="Nucleotide_cyclase"/>
</dbReference>
<dbReference type="Pfam" id="PF08448">
    <property type="entry name" value="PAS_4"/>
    <property type="match status" value="1"/>
</dbReference>
<dbReference type="InterPro" id="IPR009875">
    <property type="entry name" value="PilZ_domain"/>
</dbReference>
<dbReference type="InterPro" id="IPR035919">
    <property type="entry name" value="EAL_sf"/>
</dbReference>
<dbReference type="InterPro" id="IPR043128">
    <property type="entry name" value="Rev_trsase/Diguanyl_cyclase"/>
</dbReference>
<dbReference type="Gene3D" id="3.20.20.450">
    <property type="entry name" value="EAL domain"/>
    <property type="match status" value="1"/>
</dbReference>
<dbReference type="InterPro" id="IPR000014">
    <property type="entry name" value="PAS"/>
</dbReference>
<gene>
    <name evidence="3" type="ORF">GRI99_07850</name>
</gene>
<keyword evidence="4" id="KW-1185">Reference proteome</keyword>
<protein>
    <submittedName>
        <fullName evidence="3">EAL domain-containing protein</fullName>
    </submittedName>
</protein>
<evidence type="ECO:0000313" key="4">
    <source>
        <dbReference type="Proteomes" id="UP000466966"/>
    </source>
</evidence>
<comment type="caution">
    <text evidence="3">The sequence shown here is derived from an EMBL/GenBank/DDBJ whole genome shotgun (WGS) entry which is preliminary data.</text>
</comment>
<dbReference type="NCBIfam" id="TIGR00254">
    <property type="entry name" value="GGDEF"/>
    <property type="match status" value="1"/>
</dbReference>
<dbReference type="EMBL" id="WTYV01000002">
    <property type="protein sequence ID" value="MXO71555.1"/>
    <property type="molecule type" value="Genomic_DNA"/>
</dbReference>
<dbReference type="SUPFAM" id="SSF141868">
    <property type="entry name" value="EAL domain-like"/>
    <property type="match status" value="1"/>
</dbReference>
<dbReference type="InterPro" id="IPR013656">
    <property type="entry name" value="PAS_4"/>
</dbReference>
<dbReference type="PROSITE" id="PS50887">
    <property type="entry name" value="GGDEF"/>
    <property type="match status" value="1"/>
</dbReference>
<feature type="domain" description="EAL" evidence="1">
    <location>
        <begin position="332"/>
        <end position="583"/>
    </location>
</feature>